<reference evidence="4" key="3">
    <citation type="submission" date="2014-09" db="EMBL/GenBank/DDBJ databases">
        <authorList>
            <person name="Magalhaes I.L.F."/>
            <person name="Oliveira U."/>
            <person name="Santos F.R."/>
            <person name="Vidigal T.H.D.A."/>
            <person name="Brescovit A.D."/>
            <person name="Santos A.J."/>
        </authorList>
    </citation>
    <scope>NUCLEOTIDE SEQUENCE</scope>
</reference>
<accession>A0A0A9YPY4</accession>
<feature type="signal peptide" evidence="2">
    <location>
        <begin position="1"/>
        <end position="18"/>
    </location>
</feature>
<feature type="region of interest" description="Disordered" evidence="1">
    <location>
        <begin position="20"/>
        <end position="52"/>
    </location>
</feature>
<keyword evidence="2" id="KW-0732">Signal</keyword>
<evidence type="ECO:0000256" key="2">
    <source>
        <dbReference type="SAM" id="SignalP"/>
    </source>
</evidence>
<dbReference type="GO" id="GO:0016740">
    <property type="term" value="F:transferase activity"/>
    <property type="evidence" value="ECO:0007669"/>
    <property type="project" value="UniProtKB-KW"/>
</dbReference>
<reference evidence="3" key="2">
    <citation type="submission" date="2014-07" db="EMBL/GenBank/DDBJ databases">
        <authorList>
            <person name="Hull J."/>
        </authorList>
    </citation>
    <scope>NUCLEOTIDE SEQUENCE</scope>
</reference>
<feature type="compositionally biased region" description="Acidic residues" evidence="1">
    <location>
        <begin position="111"/>
        <end position="121"/>
    </location>
</feature>
<evidence type="ECO:0000256" key="1">
    <source>
        <dbReference type="SAM" id="MobiDB-lite"/>
    </source>
</evidence>
<dbReference type="EMBL" id="GBRD01011749">
    <property type="protein sequence ID" value="JAG54075.1"/>
    <property type="molecule type" value="Transcribed_RNA"/>
</dbReference>
<dbReference type="EMBL" id="GBHO01009310">
    <property type="protein sequence ID" value="JAG34294.1"/>
    <property type="molecule type" value="Transcribed_RNA"/>
</dbReference>
<gene>
    <name evidence="3" type="primary">miaB_3</name>
    <name evidence="3" type="ORF">CM83_100586</name>
</gene>
<evidence type="ECO:0000313" key="4">
    <source>
        <dbReference type="EMBL" id="JAG54075.1"/>
    </source>
</evidence>
<feature type="compositionally biased region" description="Basic and acidic residues" evidence="1">
    <location>
        <begin position="96"/>
        <end position="110"/>
    </location>
</feature>
<proteinExistence type="predicted"/>
<dbReference type="AlphaFoldDB" id="A0A0A9YPY4"/>
<evidence type="ECO:0000313" key="3">
    <source>
        <dbReference type="EMBL" id="JAG34294.1"/>
    </source>
</evidence>
<name>A0A0A9YPY4_LYGHE</name>
<organism evidence="3">
    <name type="scientific">Lygus hesperus</name>
    <name type="common">Western plant bug</name>
    <dbReference type="NCBI Taxonomy" id="30085"/>
    <lineage>
        <taxon>Eukaryota</taxon>
        <taxon>Metazoa</taxon>
        <taxon>Ecdysozoa</taxon>
        <taxon>Arthropoda</taxon>
        <taxon>Hexapoda</taxon>
        <taxon>Insecta</taxon>
        <taxon>Pterygota</taxon>
        <taxon>Neoptera</taxon>
        <taxon>Paraneoptera</taxon>
        <taxon>Hemiptera</taxon>
        <taxon>Heteroptera</taxon>
        <taxon>Panheteroptera</taxon>
        <taxon>Cimicomorpha</taxon>
        <taxon>Miridae</taxon>
        <taxon>Mirini</taxon>
        <taxon>Lygus</taxon>
    </lineage>
</organism>
<feature type="region of interest" description="Disordered" evidence="1">
    <location>
        <begin position="78"/>
        <end position="133"/>
    </location>
</feature>
<sequence>MPNLRLIVVCGLVAVAGAGIENSNEPSDSFSEIETPEVDPSEMEDSIGSESEDILRLKSRLDMNHRARIEWKKTLKTAKRKESRKMKETETEEEPVERKIGSHRSSKADDMMESIEPEETNDQTSIERRRTHHRGKLKKDSIWVVKDDEVCEHLVKPVPFCVCVGVNRPKPATITSAIIPGWFCNKLLPPN</sequence>
<protein>
    <submittedName>
        <fullName evidence="3">(Dimethylallyl)adenosine tRNA methylthiotransferase MiaB</fullName>
    </submittedName>
</protein>
<feature type="compositionally biased region" description="Polar residues" evidence="1">
    <location>
        <begin position="21"/>
        <end position="32"/>
    </location>
</feature>
<feature type="compositionally biased region" description="Acidic residues" evidence="1">
    <location>
        <begin position="34"/>
        <end position="52"/>
    </location>
</feature>
<feature type="chain" id="PRO_5015034027" evidence="2">
    <location>
        <begin position="19"/>
        <end position="191"/>
    </location>
</feature>
<keyword evidence="3" id="KW-0808">Transferase</keyword>
<reference evidence="3" key="1">
    <citation type="journal article" date="2014" name="PLoS ONE">
        <title>Transcriptome-Based Identification of ABC Transporters in the Western Tarnished Plant Bug Lygus hesperus.</title>
        <authorList>
            <person name="Hull J.J."/>
            <person name="Chaney K."/>
            <person name="Geib S.M."/>
            <person name="Fabrick J.A."/>
            <person name="Brent C.S."/>
            <person name="Walsh D."/>
            <person name="Lavine L.C."/>
        </authorList>
    </citation>
    <scope>NUCLEOTIDE SEQUENCE</scope>
</reference>